<comment type="function">
    <text evidence="5">Catalyzes the conversion of N-formimidoyl-L-glutamate to L-glutamate and formamide.</text>
</comment>
<feature type="binding site" evidence="5 7">
    <location>
        <position position="152"/>
    </location>
    <ligand>
        <name>Mn(2+)</name>
        <dbReference type="ChEBI" id="CHEBI:29035"/>
        <label>1</label>
    </ligand>
</feature>
<dbReference type="PANTHER" id="PTHR11358:SF35">
    <property type="entry name" value="FORMIMIDOYLGLUTAMASE"/>
    <property type="match status" value="1"/>
</dbReference>
<evidence type="ECO:0000256" key="4">
    <source>
        <dbReference type="ARBA" id="ARBA00023211"/>
    </source>
</evidence>
<dbReference type="GO" id="GO:0050415">
    <property type="term" value="F:formimidoylglutamase activity"/>
    <property type="evidence" value="ECO:0007669"/>
    <property type="project" value="UniProtKB-UniRule"/>
</dbReference>
<comment type="catalytic activity">
    <reaction evidence="5">
        <text>N-formimidoyl-L-glutamate + H2O = formamide + L-glutamate</text>
        <dbReference type="Rhea" id="RHEA:22492"/>
        <dbReference type="ChEBI" id="CHEBI:15377"/>
        <dbReference type="ChEBI" id="CHEBI:16397"/>
        <dbReference type="ChEBI" id="CHEBI:29985"/>
        <dbReference type="ChEBI" id="CHEBI:58928"/>
        <dbReference type="EC" id="3.5.3.8"/>
    </reaction>
</comment>
<accession>A0AAU8BM51</accession>
<dbReference type="NCBIfam" id="TIGR01227">
    <property type="entry name" value="hutG"/>
    <property type="match status" value="1"/>
</dbReference>
<name>A0AAU8BM51_9VIBR</name>
<feature type="binding site" evidence="5 7">
    <location>
        <position position="156"/>
    </location>
    <ligand>
        <name>Mn(2+)</name>
        <dbReference type="ChEBI" id="CHEBI:29035"/>
        <label>1</label>
    </ligand>
</feature>
<comment type="cofactor">
    <cofactor evidence="5 7">
        <name>Mn(2+)</name>
        <dbReference type="ChEBI" id="CHEBI:29035"/>
    </cofactor>
    <text evidence="5 7">Binds 2 manganese ions per subunit.</text>
</comment>
<dbReference type="HAMAP" id="MF_00737">
    <property type="entry name" value="Formimidoylglutam"/>
    <property type="match status" value="1"/>
</dbReference>
<dbReference type="PROSITE" id="PS01053">
    <property type="entry name" value="ARGINASE_1"/>
    <property type="match status" value="1"/>
</dbReference>
<dbReference type="PANTHER" id="PTHR11358">
    <property type="entry name" value="ARGINASE/AGMATINASE"/>
    <property type="match status" value="1"/>
</dbReference>
<comment type="pathway">
    <text evidence="5">Amino-acid degradation; L-histidine degradation into L-glutamate; L-glutamate from N-formimidoyl-L-glutamate (hydrolase route): step 1/1.</text>
</comment>
<evidence type="ECO:0000256" key="9">
    <source>
        <dbReference type="RuleBase" id="RU003684"/>
    </source>
</evidence>
<keyword evidence="4 5" id="KW-0464">Manganese</keyword>
<feature type="binding site" evidence="5">
    <location>
        <position position="154"/>
    </location>
    <ligand>
        <name>Mn(2+)</name>
        <dbReference type="ChEBI" id="CHEBI:29035"/>
        <label>2</label>
    </ligand>
</feature>
<evidence type="ECO:0000256" key="6">
    <source>
        <dbReference type="NCBIfam" id="TIGR01227"/>
    </source>
</evidence>
<dbReference type="KEGG" id="vck:PG915_20805"/>
<evidence type="ECO:0000256" key="8">
    <source>
        <dbReference type="PROSITE-ProRule" id="PRU00742"/>
    </source>
</evidence>
<dbReference type="Pfam" id="PF00491">
    <property type="entry name" value="Arginase"/>
    <property type="match status" value="1"/>
</dbReference>
<dbReference type="EC" id="3.5.3.8" evidence="5 6"/>
<dbReference type="CDD" id="cd09988">
    <property type="entry name" value="Formimidoylglutamase"/>
    <property type="match status" value="1"/>
</dbReference>
<evidence type="ECO:0000256" key="7">
    <source>
        <dbReference type="PIRSR" id="PIRSR036979-1"/>
    </source>
</evidence>
<reference evidence="11" key="1">
    <citation type="submission" date="2023-01" db="EMBL/GenBank/DDBJ databases">
        <title>Vibrio sp. CB1-14 genome sequencing.</title>
        <authorList>
            <person name="Otstavnykh N."/>
            <person name="Isaeva M."/>
            <person name="Meleshko D."/>
        </authorList>
    </citation>
    <scope>NUCLEOTIDE SEQUENCE</scope>
    <source>
        <strain evidence="11">CB1-14</strain>
    </source>
</reference>
<feature type="binding site" evidence="7">
    <location>
        <position position="154"/>
    </location>
    <ligand>
        <name>Mn(2+)</name>
        <dbReference type="ChEBI" id="CHEBI:29035"/>
        <label>1</label>
    </ligand>
</feature>
<dbReference type="InterPro" id="IPR005923">
    <property type="entry name" value="HutG"/>
</dbReference>
<dbReference type="GO" id="GO:0033389">
    <property type="term" value="P:putrescine biosynthetic process from arginine, via agmatine"/>
    <property type="evidence" value="ECO:0007669"/>
    <property type="project" value="TreeGrafter"/>
</dbReference>
<dbReference type="SUPFAM" id="SSF52768">
    <property type="entry name" value="Arginase/deacetylase"/>
    <property type="match status" value="1"/>
</dbReference>
<protein>
    <recommendedName>
        <fullName evidence="5 6">Formimidoylglutamase</fullName>
        <ecNumber evidence="5 6">3.5.3.8</ecNumber>
    </recommendedName>
    <alternativeName>
        <fullName evidence="5">Formiminoglutamase</fullName>
    </alternativeName>
    <alternativeName>
        <fullName evidence="5">Formiminoglutamate hydrolase</fullName>
    </alternativeName>
</protein>
<dbReference type="RefSeq" id="WP_353498915.1">
    <property type="nucleotide sequence ID" value="NZ_CP115921.1"/>
</dbReference>
<evidence type="ECO:0000256" key="3">
    <source>
        <dbReference type="ARBA" id="ARBA00022808"/>
    </source>
</evidence>
<dbReference type="Gene3D" id="3.40.800.10">
    <property type="entry name" value="Ureohydrolase domain"/>
    <property type="match status" value="1"/>
</dbReference>
<feature type="binding site" evidence="5 7">
    <location>
        <position position="123"/>
    </location>
    <ligand>
        <name>Mn(2+)</name>
        <dbReference type="ChEBI" id="CHEBI:29035"/>
        <label>1</label>
    </ligand>
</feature>
<evidence type="ECO:0000256" key="10">
    <source>
        <dbReference type="SAM" id="MobiDB-lite"/>
    </source>
</evidence>
<dbReference type="GO" id="GO:0008783">
    <property type="term" value="F:agmatinase activity"/>
    <property type="evidence" value="ECO:0007669"/>
    <property type="project" value="TreeGrafter"/>
</dbReference>
<dbReference type="InterPro" id="IPR020855">
    <property type="entry name" value="Ureohydrolase_Mn_BS"/>
</dbReference>
<dbReference type="PIRSF" id="PIRSF036979">
    <property type="entry name" value="Arginase"/>
    <property type="match status" value="1"/>
</dbReference>
<dbReference type="PROSITE" id="PS51409">
    <property type="entry name" value="ARGINASE_2"/>
    <property type="match status" value="1"/>
</dbReference>
<sequence>MSSNNQHPFNWTGRDDHEDGNKRFRVHHKVVHRSQGDSPQLQLIGFCTDEGVKRNKGRIGAKQGPDAIRAALANLAWHQDNEIIDIGNVVADSDDLELHQQQAAETITKHLTNGPIVVLGGGHEIAWSSFKGLSDFLSQTNNKPNIGIINFDAHFDLREYQTNDKTLTDVDLKPSSGTPFAQIADHCHATGQNFHYFCIGVSETGNTQALFKKVDSLQVQYIKDTDLLDRPIHEHIAQLKRFINKVDTLYFTIDLDVFNASLAPGVSAPAAFGMNLEQLIPMLNTIVASDKLMLADIAEYNPNYDIDNRTAKLAARVCWQILVAMSKQLQKTDNE</sequence>
<feature type="region of interest" description="Disordered" evidence="10">
    <location>
        <begin position="1"/>
        <end position="20"/>
    </location>
</feature>
<keyword evidence="3 5" id="KW-0369">Histidine metabolism</keyword>
<organism evidence="11">
    <name type="scientific">Vibrio chaetopteri</name>
    <dbReference type="NCBI Taxonomy" id="3016528"/>
    <lineage>
        <taxon>Bacteria</taxon>
        <taxon>Pseudomonadati</taxon>
        <taxon>Pseudomonadota</taxon>
        <taxon>Gammaproteobacteria</taxon>
        <taxon>Vibrionales</taxon>
        <taxon>Vibrionaceae</taxon>
        <taxon>Vibrio</taxon>
    </lineage>
</organism>
<keyword evidence="2 5" id="KW-0378">Hydrolase</keyword>
<evidence type="ECO:0000256" key="1">
    <source>
        <dbReference type="ARBA" id="ARBA00022723"/>
    </source>
</evidence>
<feature type="binding site" evidence="5">
    <location>
        <position position="256"/>
    </location>
    <ligand>
        <name>Mn(2+)</name>
        <dbReference type="ChEBI" id="CHEBI:29035"/>
        <label>2</label>
    </ligand>
</feature>
<feature type="binding site" evidence="5">
    <location>
        <position position="152"/>
    </location>
    <ligand>
        <name>Mn(2+)</name>
        <dbReference type="ChEBI" id="CHEBI:29035"/>
        <label>2</label>
    </ligand>
</feature>
<dbReference type="GO" id="GO:0030145">
    <property type="term" value="F:manganese ion binding"/>
    <property type="evidence" value="ECO:0007669"/>
    <property type="project" value="UniProtKB-UniRule"/>
</dbReference>
<dbReference type="EMBL" id="CP115921">
    <property type="protein sequence ID" value="XCD17737.1"/>
    <property type="molecule type" value="Genomic_DNA"/>
</dbReference>
<feature type="binding site" evidence="5">
    <location>
        <position position="254"/>
    </location>
    <ligand>
        <name>Mn(2+)</name>
        <dbReference type="ChEBI" id="CHEBI:29035"/>
        <label>2</label>
    </ligand>
</feature>
<proteinExistence type="inferred from homology"/>
<comment type="similarity">
    <text evidence="5 8 9">Belongs to the arginase family.</text>
</comment>
<gene>
    <name evidence="5 11" type="primary">hutG</name>
    <name evidence="11" type="ORF">PG915_20805</name>
</gene>
<feature type="binding site" evidence="7">
    <location>
        <position position="256"/>
    </location>
    <ligand>
        <name>Mn(2+)</name>
        <dbReference type="ChEBI" id="CHEBI:29035"/>
        <label>1</label>
    </ligand>
</feature>
<evidence type="ECO:0000313" key="11">
    <source>
        <dbReference type="EMBL" id="XCD17737.1"/>
    </source>
</evidence>
<dbReference type="InterPro" id="IPR023696">
    <property type="entry name" value="Ureohydrolase_dom_sf"/>
</dbReference>
<evidence type="ECO:0000256" key="5">
    <source>
        <dbReference type="HAMAP-Rule" id="MF_00737"/>
    </source>
</evidence>
<dbReference type="InterPro" id="IPR006035">
    <property type="entry name" value="Ureohydrolase"/>
</dbReference>
<keyword evidence="1 5" id="KW-0479">Metal-binding</keyword>
<feature type="binding site" evidence="5 7">
    <location>
        <position position="254"/>
    </location>
    <ligand>
        <name>Mn(2+)</name>
        <dbReference type="ChEBI" id="CHEBI:29035"/>
        <label>1</label>
    </ligand>
</feature>
<dbReference type="AlphaFoldDB" id="A0AAU8BM51"/>
<evidence type="ECO:0000256" key="2">
    <source>
        <dbReference type="ARBA" id="ARBA00022801"/>
    </source>
</evidence>
<dbReference type="GO" id="GO:0019556">
    <property type="term" value="P:L-histidine catabolic process to glutamate and formamide"/>
    <property type="evidence" value="ECO:0007669"/>
    <property type="project" value="UniProtKB-UniRule"/>
</dbReference>